<reference evidence="5" key="1">
    <citation type="journal article" date="2007" name="Proc. Natl. Acad. Sci. U.S.A.">
        <title>Genome sequencing reveals complex secondary metabolome in the marine actinomycete Salinispora tropica.</title>
        <authorList>
            <person name="Udwary D.W."/>
            <person name="Zeigler L."/>
            <person name="Asolkar R.N."/>
            <person name="Singan V."/>
            <person name="Lapidus A."/>
            <person name="Fenical W."/>
            <person name="Jensen P.R."/>
            <person name="Moore B.S."/>
        </authorList>
    </citation>
    <scope>NUCLEOTIDE SEQUENCE [LARGE SCALE GENOMIC DNA]</scope>
    <source>
        <strain evidence="5">ATCC BAA-916 / DSM 44818 / CNB-440</strain>
    </source>
</reference>
<evidence type="ECO:0000256" key="1">
    <source>
        <dbReference type="SAM" id="MobiDB-lite"/>
    </source>
</evidence>
<dbReference type="Pfam" id="PF13556">
    <property type="entry name" value="HTH_30"/>
    <property type="match status" value="1"/>
</dbReference>
<dbReference type="eggNOG" id="COG3835">
    <property type="taxonomic scope" value="Bacteria"/>
</dbReference>
<protein>
    <recommendedName>
        <fullName evidence="6">Transcriptional regulator, PucR family</fullName>
    </recommendedName>
</protein>
<dbReference type="InterPro" id="IPR051448">
    <property type="entry name" value="CdaR-like_regulators"/>
</dbReference>
<dbReference type="STRING" id="369723.Strop_2075"/>
<dbReference type="InterPro" id="IPR025736">
    <property type="entry name" value="PucR_C-HTH_dom"/>
</dbReference>
<feature type="domain" description="PucR C-terminal helix-turn-helix" evidence="2">
    <location>
        <begin position="343"/>
        <end position="400"/>
    </location>
</feature>
<dbReference type="Gene3D" id="1.10.10.2840">
    <property type="entry name" value="PucR C-terminal helix-turn-helix domain"/>
    <property type="match status" value="1"/>
</dbReference>
<dbReference type="AlphaFoldDB" id="A4X6M6"/>
<dbReference type="Pfam" id="PF14361">
    <property type="entry name" value="RsbRD_N"/>
    <property type="match status" value="1"/>
</dbReference>
<sequence>MAERSEATRRAAGLDLDDRVAAELRDRLALLAERTVTAITAEVPSYSGTLTGQMRDKIENAVRIALGTFLQLVERSYGADPSTPLVPAVEAAYALGSGEARSGRSVDALLAAYRVGARVSWREMSTIAVRGQLPAATVAEFAELMFAYIDELSAASVAGHADELASTRLIRRRNLERLTQQLITGADEEVLLRSAERADWPPPQTLTAVLLPRSNLRPALKLLPAQTLESADDLPGRGPDDETAGLLVPDAHGDRRRQLARLLRGRRAVLGPARPWTQVAHSWQRTTRALALGLRPDDVGAPLDTEAHLAELLLSHDPEGLADLRAQVLAPLAALPPTTADRLTETLRSWLLHHGRRDDVAADLFVHPQTVRYRMGQLRELYGDRLTDPATVLDLTLALAFPRRSSVKELPPQD</sequence>
<dbReference type="PANTHER" id="PTHR33744">
    <property type="entry name" value="CARBOHYDRATE DIACID REGULATOR"/>
    <property type="match status" value="1"/>
</dbReference>
<proteinExistence type="predicted"/>
<dbReference type="PATRIC" id="fig|369723.5.peg.2127"/>
<keyword evidence="5" id="KW-1185">Reference proteome</keyword>
<dbReference type="InterPro" id="IPR042070">
    <property type="entry name" value="PucR_C-HTH_sf"/>
</dbReference>
<name>A4X6M6_SALTO</name>
<evidence type="ECO:0000313" key="4">
    <source>
        <dbReference type="EMBL" id="ABP54526.1"/>
    </source>
</evidence>
<dbReference type="Proteomes" id="UP000000235">
    <property type="component" value="Chromosome"/>
</dbReference>
<organism evidence="4 5">
    <name type="scientific">Salinispora tropica (strain ATCC BAA-916 / DSM 44818 / JCM 13857 / NBRC 105044 / CNB-440)</name>
    <dbReference type="NCBI Taxonomy" id="369723"/>
    <lineage>
        <taxon>Bacteria</taxon>
        <taxon>Bacillati</taxon>
        <taxon>Actinomycetota</taxon>
        <taxon>Actinomycetes</taxon>
        <taxon>Micromonosporales</taxon>
        <taxon>Micromonosporaceae</taxon>
        <taxon>Salinispora</taxon>
    </lineage>
</organism>
<accession>A4X6M6</accession>
<feature type="domain" description="RsbT co-antagonist protein RsbRD N-terminal" evidence="3">
    <location>
        <begin position="31"/>
        <end position="171"/>
    </location>
</feature>
<gene>
    <name evidence="4" type="ordered locus">Strop_2075</name>
</gene>
<feature type="region of interest" description="Disordered" evidence="1">
    <location>
        <begin position="227"/>
        <end position="251"/>
    </location>
</feature>
<evidence type="ECO:0000259" key="2">
    <source>
        <dbReference type="Pfam" id="PF13556"/>
    </source>
</evidence>
<dbReference type="EMBL" id="CP000667">
    <property type="protein sequence ID" value="ABP54526.1"/>
    <property type="molecule type" value="Genomic_DNA"/>
</dbReference>
<dbReference type="InterPro" id="IPR025751">
    <property type="entry name" value="RsbRD_N_dom"/>
</dbReference>
<evidence type="ECO:0008006" key="6">
    <source>
        <dbReference type="Google" id="ProtNLM"/>
    </source>
</evidence>
<evidence type="ECO:0000313" key="5">
    <source>
        <dbReference type="Proteomes" id="UP000000235"/>
    </source>
</evidence>
<dbReference type="KEGG" id="stp:Strop_2075"/>
<evidence type="ECO:0000259" key="3">
    <source>
        <dbReference type="Pfam" id="PF14361"/>
    </source>
</evidence>
<dbReference type="HOGENOM" id="CLU_044949_0_0_11"/>
<dbReference type="RefSeq" id="WP_011905956.1">
    <property type="nucleotide sequence ID" value="NC_009380.1"/>
</dbReference>